<keyword evidence="1" id="KW-0472">Membrane</keyword>
<dbReference type="AlphaFoldDB" id="Q8VIV5"/>
<evidence type="ECO:0000313" key="4">
    <source>
        <dbReference type="Proteomes" id="UP000001020"/>
    </source>
</evidence>
<dbReference type="EMBL" id="AE000516">
    <property type="protein sequence ID" value="AAK48162.1"/>
    <property type="molecule type" value="Genomic_DNA"/>
</dbReference>
<evidence type="ECO:0000259" key="2">
    <source>
        <dbReference type="Pfam" id="PF01882"/>
    </source>
</evidence>
<dbReference type="Proteomes" id="UP000001020">
    <property type="component" value="Chromosome"/>
</dbReference>
<reference evidence="3 4" key="1">
    <citation type="journal article" date="2002" name="J. Bacteriol.">
        <title>Whole-genome comparison of Mycobacterium tuberculosis clinical and laboratory strains.</title>
        <authorList>
            <person name="Fleischmann R.D."/>
            <person name="Alland D."/>
            <person name="Eisen J.A."/>
            <person name="Carpenter L."/>
            <person name="White O."/>
            <person name="Peterson J."/>
            <person name="DeBoy R."/>
            <person name="Dodson R."/>
            <person name="Gwinn M."/>
            <person name="Haft D."/>
            <person name="Hickey E."/>
            <person name="Kolonay J.F."/>
            <person name="Nelson W.C."/>
            <person name="Umayam L.A."/>
            <person name="Ermolaeva M."/>
            <person name="Salzberg S.L."/>
            <person name="Delcher A."/>
            <person name="Utterback T."/>
            <person name="Weidman J."/>
            <person name="Khouri H."/>
            <person name="Gill J."/>
            <person name="Mikula A."/>
            <person name="Bishai W."/>
            <person name="Jacobs Jr W.R.Jr."/>
            <person name="Venter J.C."/>
            <person name="Fraser C.M."/>
        </authorList>
    </citation>
    <scope>NUCLEOTIDE SEQUENCE [LARGE SCALE GENOMIC DNA]</scope>
    <source>
        <strain evidence="4">CDC 1551 / Oshkosh</strain>
    </source>
</reference>
<evidence type="ECO:0000256" key="1">
    <source>
        <dbReference type="SAM" id="Phobius"/>
    </source>
</evidence>
<dbReference type="KEGG" id="mtc:MT3795"/>
<accession>Q8VIV5</accession>
<dbReference type="HOGENOM" id="CLU_048408_0_0_11"/>
<keyword evidence="4" id="KW-1185">Reference proteome</keyword>
<dbReference type="PANTHER" id="PTHR33608:SF3">
    <property type="entry name" value="SLR2013 PROTEIN"/>
    <property type="match status" value="1"/>
</dbReference>
<sequence>MQWGHHPLAGDEAMGWGYAPTSGRYPHPLAGRAAQMILTGRTGLLALICVLPIALSPWPARAFVMLLVALAVAVTVDTLLAASTRKLRFTRSPYTSARLGQPVDASLLLCNGGRRRFRGQVRDAWPPSARAQPHTHDVDVAAGQRQQVHTALRPVRRGDQRAAMVTARSIGPLGLAGRQSSQSVPGLVRVLPPFLSRKHLPSRLAKLREIDGLLPTLIRGQGTEFDSLREYVVGDDVRSIDWRASARRADVMVRTWRPERDRRVVIVLDTGRMAAGRVGVDPTAADPAGWPRLDWSMDAALLLAALASRAGDHVDFLAHDRISRAGVFGASRSELLAQLVDAMAPLRPALIESDWHAMIATILRRTRRRSLVVLLTDLNATALDEGLLPVLPQLSARHHVLVAAVADPRVDQLAAGRSDAAAVYDAAAAERARNDRRAIASQLRRGGVDVIDAPPAEIAPGLADRYLAMKATGRL</sequence>
<protein>
    <recommendedName>
        <fullName evidence="2">DUF58 domain-containing protein</fullName>
    </recommendedName>
</protein>
<keyword evidence="1" id="KW-0812">Transmembrane</keyword>
<keyword evidence="1" id="KW-1133">Transmembrane helix</keyword>
<dbReference type="Pfam" id="PF01882">
    <property type="entry name" value="DUF58"/>
    <property type="match status" value="1"/>
</dbReference>
<dbReference type="InterPro" id="IPR002881">
    <property type="entry name" value="DUF58"/>
</dbReference>
<feature type="transmembrane region" description="Helical" evidence="1">
    <location>
        <begin position="62"/>
        <end position="82"/>
    </location>
</feature>
<evidence type="ECO:0000313" key="3">
    <source>
        <dbReference type="EMBL" id="AAK48162.1"/>
    </source>
</evidence>
<organism evidence="3 4">
    <name type="scientific">Mycobacterium tuberculosis (strain CDC 1551 / Oshkosh)</name>
    <dbReference type="NCBI Taxonomy" id="83331"/>
    <lineage>
        <taxon>Bacteria</taxon>
        <taxon>Bacillati</taxon>
        <taxon>Actinomycetota</taxon>
        <taxon>Actinomycetes</taxon>
        <taxon>Mycobacteriales</taxon>
        <taxon>Mycobacteriaceae</taxon>
        <taxon>Mycobacterium</taxon>
        <taxon>Mycobacterium tuberculosis complex</taxon>
    </lineage>
</organism>
<dbReference type="PANTHER" id="PTHR33608">
    <property type="entry name" value="BLL2464 PROTEIN"/>
    <property type="match status" value="1"/>
</dbReference>
<feature type="transmembrane region" description="Helical" evidence="1">
    <location>
        <begin position="38"/>
        <end position="56"/>
    </location>
</feature>
<name>Q8VIV5_MYCTO</name>
<proteinExistence type="predicted"/>
<feature type="domain" description="DUF58" evidence="2">
    <location>
        <begin position="228"/>
        <end position="417"/>
    </location>
</feature>
<gene>
    <name evidence="3" type="ordered locus">MT3795</name>
</gene>